<evidence type="ECO:0000313" key="3">
    <source>
        <dbReference type="EMBL" id="EBM3284753.1"/>
    </source>
</evidence>
<dbReference type="Pfam" id="PF04606">
    <property type="entry name" value="Ogr_Delta"/>
    <property type="match status" value="1"/>
</dbReference>
<dbReference type="EMBL" id="AAGCDT010000006">
    <property type="protein sequence ID" value="EBM3284753.1"/>
    <property type="molecule type" value="Genomic_DNA"/>
</dbReference>
<name>A0A5T5VRM8_SALER</name>
<accession>A0A5T5VRM8</accession>
<proteinExistence type="predicted"/>
<evidence type="ECO:0000259" key="2">
    <source>
        <dbReference type="Pfam" id="PF04606"/>
    </source>
</evidence>
<protein>
    <recommendedName>
        <fullName evidence="2">Zinc finger Ogr/Delta-type domain-containing protein</fullName>
    </recommendedName>
</protein>
<comment type="caution">
    <text evidence="3">The sequence shown here is derived from an EMBL/GenBank/DDBJ whole genome shotgun (WGS) entry which is preliminary data.</text>
</comment>
<feature type="region of interest" description="Disordered" evidence="1">
    <location>
        <begin position="58"/>
        <end position="104"/>
    </location>
</feature>
<gene>
    <name evidence="3" type="ORF">DXI57_16345</name>
</gene>
<reference evidence="3" key="1">
    <citation type="submission" date="2018-07" db="EMBL/GenBank/DDBJ databases">
        <authorList>
            <consortium name="PulseNet: The National Subtyping Network for Foodborne Disease Surveillance"/>
            <person name="Tarr C.L."/>
            <person name="Trees E."/>
            <person name="Katz L.S."/>
            <person name="Carleton-Romer H.A."/>
            <person name="Stroika S."/>
            <person name="Kucerova Z."/>
            <person name="Roache K.F."/>
            <person name="Sabol A.L."/>
            <person name="Besser J."/>
            <person name="Gerner-Smidt P."/>
        </authorList>
    </citation>
    <scope>NUCLEOTIDE SEQUENCE</scope>
    <source>
        <strain evidence="3">PNUSAS047368</strain>
    </source>
</reference>
<feature type="domain" description="Zinc finger Ogr/Delta-type" evidence="2">
    <location>
        <begin position="4"/>
        <end position="47"/>
    </location>
</feature>
<dbReference type="InterPro" id="IPR007684">
    <property type="entry name" value="Znf_Ogr/Delta"/>
</dbReference>
<evidence type="ECO:0000256" key="1">
    <source>
        <dbReference type="SAM" id="MobiDB-lite"/>
    </source>
</evidence>
<dbReference type="AlphaFoldDB" id="A0A5T5VRM8"/>
<feature type="compositionally biased region" description="Basic and acidic residues" evidence="1">
    <location>
        <begin position="58"/>
        <end position="68"/>
    </location>
</feature>
<sequence>MFPCPICGASSRTRTSRMENKERTIRRTYYQCNNLECGVCFYTLQSVIGLVGKNKTEDKSIPWEDFPKSHRGRNQLNFDLDQENELDARSKTPIAADESQGKQF</sequence>
<organism evidence="3">
    <name type="scientific">Salmonella enterica</name>
    <name type="common">Salmonella choleraesuis</name>
    <dbReference type="NCBI Taxonomy" id="28901"/>
    <lineage>
        <taxon>Bacteria</taxon>
        <taxon>Pseudomonadati</taxon>
        <taxon>Pseudomonadota</taxon>
        <taxon>Gammaproteobacteria</taxon>
        <taxon>Enterobacterales</taxon>
        <taxon>Enterobacteriaceae</taxon>
        <taxon>Salmonella</taxon>
    </lineage>
</organism>